<dbReference type="Proteomes" id="UP000032300">
    <property type="component" value="Chromosome"/>
</dbReference>
<evidence type="ECO:0000256" key="1">
    <source>
        <dbReference type="ARBA" id="ARBA00008791"/>
    </source>
</evidence>
<dbReference type="PANTHER" id="PTHR46268:SF15">
    <property type="entry name" value="UNIVERSAL STRESS PROTEIN HP_0031"/>
    <property type="match status" value="1"/>
</dbReference>
<dbReference type="PANTHER" id="PTHR46268">
    <property type="entry name" value="STRESS RESPONSE PROTEIN NHAX"/>
    <property type="match status" value="1"/>
</dbReference>
<evidence type="ECO:0000313" key="2">
    <source>
        <dbReference type="EMBL" id="AJP73043.1"/>
    </source>
</evidence>
<dbReference type="EMBL" id="CP010836">
    <property type="protein sequence ID" value="AJP73043.1"/>
    <property type="molecule type" value="Genomic_DNA"/>
</dbReference>
<keyword evidence="3" id="KW-1185">Reference proteome</keyword>
<evidence type="ECO:0000313" key="3">
    <source>
        <dbReference type="Proteomes" id="UP000032300"/>
    </source>
</evidence>
<dbReference type="PRINTS" id="PR01438">
    <property type="entry name" value="UNVRSLSTRESS"/>
</dbReference>
<dbReference type="RefSeq" id="WP_044333706.1">
    <property type="nucleotide sequence ID" value="NZ_CP010836.1"/>
</dbReference>
<dbReference type="Gene3D" id="3.40.50.12370">
    <property type="match status" value="1"/>
</dbReference>
<gene>
    <name evidence="2" type="ORF">TS85_16435</name>
</gene>
<protein>
    <submittedName>
        <fullName evidence="2">Universal stress protein UspA</fullName>
    </submittedName>
</protein>
<dbReference type="KEGG" id="sphi:TS85_16435"/>
<name>A0A7U4JA55_9SPHN</name>
<dbReference type="InterPro" id="IPR006015">
    <property type="entry name" value="Universal_stress_UspA"/>
</dbReference>
<dbReference type="SUPFAM" id="SSF52402">
    <property type="entry name" value="Adenine nucleotide alpha hydrolases-like"/>
    <property type="match status" value="2"/>
</dbReference>
<organism evidence="2 3">
    <name type="scientific">Sphingomonas hengshuiensis</name>
    <dbReference type="NCBI Taxonomy" id="1609977"/>
    <lineage>
        <taxon>Bacteria</taxon>
        <taxon>Pseudomonadati</taxon>
        <taxon>Pseudomonadota</taxon>
        <taxon>Alphaproteobacteria</taxon>
        <taxon>Sphingomonadales</taxon>
        <taxon>Sphingomonadaceae</taxon>
        <taxon>Sphingomonas</taxon>
    </lineage>
</organism>
<reference evidence="2 3" key="1">
    <citation type="journal article" date="2015" name="Int. J. Syst. Evol. Microbiol.">
        <title>Sphingomonas hengshuiensis sp. nov., isolated from lake wetland.</title>
        <authorList>
            <person name="Wei S."/>
            <person name="Wang T."/>
            <person name="Liu H."/>
            <person name="Zhang C."/>
            <person name="Guo J."/>
            <person name="Wang Q."/>
            <person name="Liang K."/>
            <person name="Zhang Z."/>
        </authorList>
    </citation>
    <scope>NUCLEOTIDE SEQUENCE [LARGE SCALE GENOMIC DNA]</scope>
    <source>
        <strain evidence="2 3">WHSC-8</strain>
    </source>
</reference>
<dbReference type="AlphaFoldDB" id="A0A7U4JA55"/>
<dbReference type="CDD" id="cd00293">
    <property type="entry name" value="USP-like"/>
    <property type="match status" value="1"/>
</dbReference>
<accession>A0A7U4JA55</accession>
<dbReference type="OrthoDB" id="9804721at2"/>
<reference evidence="2 3" key="2">
    <citation type="submission" date="2015-02" db="EMBL/GenBank/DDBJ databases">
        <title>The complete genome of Sphingomonas hengshuiensis sp. WHSC-8 isolated from soil of Hengshui Lake.</title>
        <authorList>
            <person name="Wei S."/>
            <person name="Guo J."/>
            <person name="Su C."/>
            <person name="Wu R."/>
            <person name="Zhang Z."/>
            <person name="Liang K."/>
            <person name="Li H."/>
            <person name="Wang T."/>
            <person name="Liu H."/>
            <person name="Zhang C."/>
            <person name="Li Z."/>
            <person name="Wang Q."/>
            <person name="Meng J."/>
        </authorList>
    </citation>
    <scope>NUCLEOTIDE SEQUENCE [LARGE SCALE GENOMIC DNA]</scope>
    <source>
        <strain evidence="2 3">WHSC-8</strain>
    </source>
</reference>
<comment type="similarity">
    <text evidence="1">Belongs to the universal stress protein A family.</text>
</comment>
<proteinExistence type="inferred from homology"/>
<sequence>MKNVLLLIHDDPGQEARLQAALDLTRALNGHLVCVDVTIVPVAIDDYVPNGGSALLLADERARERVNRATLAKRLAHEDVSYDWQDVTGDLSGALRAAAGLADVIVINRQLEGLHFPDMRGLAGDLLVRAETPVLAVPETARRFDAFGHALVAWDGSKAAEEALQAAVPLLALARAVTLVEIDDGSLKSSATEAAKYLSRHGIEPVIRHVPTSFERTSDALLTEIATLHPAYLVMGGYGHSRALQAVFGGVTRRMLCESPVPLLLAH</sequence>